<dbReference type="Proteomes" id="UP000703720">
    <property type="component" value="Unassembled WGS sequence"/>
</dbReference>
<dbReference type="RefSeq" id="WP_210098975.1">
    <property type="nucleotide sequence ID" value="NZ_BAAAIO010000002.1"/>
</dbReference>
<dbReference type="EMBL" id="JAGIOA010000001">
    <property type="protein sequence ID" value="MBP2379991.1"/>
    <property type="molecule type" value="Genomic_DNA"/>
</dbReference>
<comment type="caution">
    <text evidence="2">The sequence shown here is derived from an EMBL/GenBank/DDBJ whole genome shotgun (WGS) entry which is preliminary data.</text>
</comment>
<organism evidence="2 3">
    <name type="scientific">Microbacterium phyllosphaerae</name>
    <dbReference type="NCBI Taxonomy" id="124798"/>
    <lineage>
        <taxon>Bacteria</taxon>
        <taxon>Bacillati</taxon>
        <taxon>Actinomycetota</taxon>
        <taxon>Actinomycetes</taxon>
        <taxon>Micrococcales</taxon>
        <taxon>Microbacteriaceae</taxon>
        <taxon>Microbacterium</taxon>
    </lineage>
</organism>
<keyword evidence="1" id="KW-0812">Transmembrane</keyword>
<keyword evidence="1" id="KW-1133">Transmembrane helix</keyword>
<evidence type="ECO:0000256" key="1">
    <source>
        <dbReference type="SAM" id="Phobius"/>
    </source>
</evidence>
<name>A0ABS4WV86_9MICO</name>
<evidence type="ECO:0000313" key="3">
    <source>
        <dbReference type="Proteomes" id="UP000703720"/>
    </source>
</evidence>
<reference evidence="2 3" key="1">
    <citation type="submission" date="2021-03" db="EMBL/GenBank/DDBJ databases">
        <title>Sequencing the genomes of 1000 actinobacteria strains.</title>
        <authorList>
            <person name="Klenk H.-P."/>
        </authorList>
    </citation>
    <scope>NUCLEOTIDE SEQUENCE [LARGE SCALE GENOMIC DNA]</scope>
    <source>
        <strain evidence="2 3">DSM 13468</strain>
    </source>
</reference>
<keyword evidence="1" id="KW-0472">Membrane</keyword>
<feature type="transmembrane region" description="Helical" evidence="1">
    <location>
        <begin position="58"/>
        <end position="83"/>
    </location>
</feature>
<evidence type="ECO:0000313" key="2">
    <source>
        <dbReference type="EMBL" id="MBP2379991.1"/>
    </source>
</evidence>
<proteinExistence type="predicted"/>
<accession>A0ABS4WV86</accession>
<gene>
    <name evidence="2" type="ORF">JOF42_003486</name>
</gene>
<feature type="transmembrane region" description="Helical" evidence="1">
    <location>
        <begin position="89"/>
        <end position="109"/>
    </location>
</feature>
<sequence length="221" mass="23578">MPISSDRSDCFLLPAIDAAAIRTRPDQLHLVPPDSDADASAIIESHRRARVARGRRDAVGCLVPIAGGLLLAAVAGVVIASLRLPFRDAAIAVGLLFVLGAVVTAVVASRARPTTPIPKPLPSVLIHPLVVAGAPADLTARDIELASRVLDERDRAEADLLKARPDAQLTDEERYVSPGDRSTWYFRPEDLPGLERTADAAERQARAVADRLGIVLDADRT</sequence>
<keyword evidence="3" id="KW-1185">Reference proteome</keyword>
<protein>
    <submittedName>
        <fullName evidence="2">Uncharacterized protein</fullName>
    </submittedName>
</protein>